<keyword evidence="1" id="KW-0472">Membrane</keyword>
<dbReference type="Pfam" id="PF20146">
    <property type="entry name" value="NRF"/>
    <property type="match status" value="1"/>
</dbReference>
<feature type="domain" description="Nose resistant-to-fluoxetine protein N-terminal" evidence="3">
    <location>
        <begin position="67"/>
        <end position="159"/>
    </location>
</feature>
<reference evidence="4" key="1">
    <citation type="submission" date="2021-02" db="EMBL/GenBank/DDBJ databases">
        <authorList>
            <person name="Nowell W R."/>
        </authorList>
    </citation>
    <scope>NUCLEOTIDE SEQUENCE</scope>
</reference>
<dbReference type="SMART" id="SM00703">
    <property type="entry name" value="NRF"/>
    <property type="match status" value="1"/>
</dbReference>
<dbReference type="EMBL" id="CAJOBB010000658">
    <property type="protein sequence ID" value="CAF3725370.1"/>
    <property type="molecule type" value="Genomic_DNA"/>
</dbReference>
<keyword evidence="1" id="KW-0812">Transmembrane</keyword>
<feature type="transmembrane region" description="Helical" evidence="1">
    <location>
        <begin position="349"/>
        <end position="376"/>
    </location>
</feature>
<evidence type="ECO:0000313" key="4">
    <source>
        <dbReference type="EMBL" id="CAF3725370.1"/>
    </source>
</evidence>
<dbReference type="AlphaFoldDB" id="A0A818WGN5"/>
<keyword evidence="1" id="KW-1133">Transmembrane helix</keyword>
<evidence type="ECO:0000256" key="2">
    <source>
        <dbReference type="SAM" id="SignalP"/>
    </source>
</evidence>
<proteinExistence type="predicted"/>
<evidence type="ECO:0000256" key="1">
    <source>
        <dbReference type="SAM" id="Phobius"/>
    </source>
</evidence>
<feature type="signal peptide" evidence="2">
    <location>
        <begin position="1"/>
        <end position="16"/>
    </location>
</feature>
<keyword evidence="2" id="KW-0732">Signal</keyword>
<organism evidence="4 5">
    <name type="scientific">Adineta steineri</name>
    <dbReference type="NCBI Taxonomy" id="433720"/>
    <lineage>
        <taxon>Eukaryota</taxon>
        <taxon>Metazoa</taxon>
        <taxon>Spiralia</taxon>
        <taxon>Gnathifera</taxon>
        <taxon>Rotifera</taxon>
        <taxon>Eurotatoria</taxon>
        <taxon>Bdelloidea</taxon>
        <taxon>Adinetida</taxon>
        <taxon>Adinetidae</taxon>
        <taxon>Adineta</taxon>
    </lineage>
</organism>
<dbReference type="PANTHER" id="PTHR11161:SF0">
    <property type="entry name" value="O-ACYLTRANSFERASE LIKE PROTEIN"/>
    <property type="match status" value="1"/>
</dbReference>
<gene>
    <name evidence="4" type="ORF">KXQ929_LOCUS12687</name>
</gene>
<feature type="chain" id="PRO_5032556799" description="Nose resistant-to-fluoxetine protein N-terminal domain-containing protein" evidence="2">
    <location>
        <begin position="17"/>
        <end position="392"/>
    </location>
</feature>
<evidence type="ECO:0000313" key="5">
    <source>
        <dbReference type="Proteomes" id="UP000663868"/>
    </source>
</evidence>
<accession>A0A818WGN5</accession>
<dbReference type="InterPro" id="IPR006621">
    <property type="entry name" value="Nose-resist-to-fluoxetine_N"/>
</dbReference>
<dbReference type="InterPro" id="IPR052728">
    <property type="entry name" value="O2_lipid_transport_reg"/>
</dbReference>
<evidence type="ECO:0000259" key="3">
    <source>
        <dbReference type="SMART" id="SM00703"/>
    </source>
</evidence>
<sequence>MSTLIFLLCLIPNVISQIIPSHLNAAINQLHQQQYYTSISIDNYVEYNVTPDQMLERISLSFSNNTTNVCEQDFEIILQGVLKRDMWAMKIFDAWGKPLPSGILSGHVHWMGTLLPKPPLSITLGLCVPSSCNQKSIASLIEILFKNSSITENDLICSNDPPYGQQSLARGAIITCIVLSLLVLIVLSGTIVDIILSLQHQSIDDNITSHINGYNHFSDTDISKFKLIQVPQNSTSRITFLAEFSAIRTLRRIVTMKIKNNDDSFLFINGIRVLSLCWVIIAVLFVRQSQKEKKLSFRLLILYYIHRYIRLTPALLLMILVSINLTPYFGQGPVYPSQKGFESDDCRYVHWWTSILYIGNFINSHEMCLGITWYLYNDMQFHLYLGENQYLL</sequence>
<dbReference type="PANTHER" id="PTHR11161">
    <property type="entry name" value="O-ACYLTRANSFERASE"/>
    <property type="match status" value="1"/>
</dbReference>
<feature type="transmembrane region" description="Helical" evidence="1">
    <location>
        <begin position="308"/>
        <end position="329"/>
    </location>
</feature>
<protein>
    <recommendedName>
        <fullName evidence="3">Nose resistant-to-fluoxetine protein N-terminal domain-containing protein</fullName>
    </recommendedName>
</protein>
<name>A0A818WGN5_9BILA</name>
<dbReference type="Proteomes" id="UP000663868">
    <property type="component" value="Unassembled WGS sequence"/>
</dbReference>
<comment type="caution">
    <text evidence="4">The sequence shown here is derived from an EMBL/GenBank/DDBJ whole genome shotgun (WGS) entry which is preliminary data.</text>
</comment>
<feature type="transmembrane region" description="Helical" evidence="1">
    <location>
        <begin position="265"/>
        <end position="287"/>
    </location>
</feature>